<dbReference type="EMBL" id="UINC01126078">
    <property type="protein sequence ID" value="SVD04335.1"/>
    <property type="molecule type" value="Genomic_DNA"/>
</dbReference>
<keyword evidence="1" id="KW-1133">Transmembrane helix</keyword>
<keyword evidence="1" id="KW-0812">Transmembrane</keyword>
<feature type="transmembrane region" description="Helical" evidence="1">
    <location>
        <begin position="31"/>
        <end position="50"/>
    </location>
</feature>
<protein>
    <submittedName>
        <fullName evidence="2">Uncharacterized protein</fullName>
    </submittedName>
</protein>
<dbReference type="AlphaFoldDB" id="A0A382S4C2"/>
<feature type="transmembrane region" description="Helical" evidence="1">
    <location>
        <begin position="62"/>
        <end position="81"/>
    </location>
</feature>
<evidence type="ECO:0000256" key="1">
    <source>
        <dbReference type="SAM" id="Phobius"/>
    </source>
</evidence>
<feature type="transmembrane region" description="Helical" evidence="1">
    <location>
        <begin position="87"/>
        <end position="106"/>
    </location>
</feature>
<gene>
    <name evidence="2" type="ORF">METZ01_LOCUS357189</name>
</gene>
<keyword evidence="1" id="KW-0472">Membrane</keyword>
<name>A0A382S4C2_9ZZZZ</name>
<accession>A0A382S4C2</accession>
<sequence>MANRHTRGGIITAFAGIGLILLGLALKNTPVLTGIGLLVTSIGLGIFVADHWLPQPLSPQEIGGIVSTFAGIGLTLLGLYLTPVLAGVGLLVGAIGAGIFVAFHFFPSKK</sequence>
<feature type="transmembrane region" description="Helical" evidence="1">
    <location>
        <begin position="7"/>
        <end position="25"/>
    </location>
</feature>
<evidence type="ECO:0000313" key="2">
    <source>
        <dbReference type="EMBL" id="SVD04335.1"/>
    </source>
</evidence>
<organism evidence="2">
    <name type="scientific">marine metagenome</name>
    <dbReference type="NCBI Taxonomy" id="408172"/>
    <lineage>
        <taxon>unclassified sequences</taxon>
        <taxon>metagenomes</taxon>
        <taxon>ecological metagenomes</taxon>
    </lineage>
</organism>
<reference evidence="2" key="1">
    <citation type="submission" date="2018-05" db="EMBL/GenBank/DDBJ databases">
        <authorList>
            <person name="Lanie J.A."/>
            <person name="Ng W.-L."/>
            <person name="Kazmierczak K.M."/>
            <person name="Andrzejewski T.M."/>
            <person name="Davidsen T.M."/>
            <person name="Wayne K.J."/>
            <person name="Tettelin H."/>
            <person name="Glass J.I."/>
            <person name="Rusch D."/>
            <person name="Podicherti R."/>
            <person name="Tsui H.-C.T."/>
            <person name="Winkler M.E."/>
        </authorList>
    </citation>
    <scope>NUCLEOTIDE SEQUENCE</scope>
</reference>
<proteinExistence type="predicted"/>